<gene>
    <name evidence="2" type="ORF">AXF42_Ash000803</name>
</gene>
<dbReference type="InterPro" id="IPR043502">
    <property type="entry name" value="DNA/RNA_pol_sf"/>
</dbReference>
<dbReference type="InterPro" id="IPR043128">
    <property type="entry name" value="Rev_trsase/Diguanyl_cyclase"/>
</dbReference>
<dbReference type="AlphaFoldDB" id="A0A2I0AT35"/>
<keyword evidence="2" id="KW-0808">Transferase</keyword>
<keyword evidence="2" id="KW-0548">Nucleotidyltransferase</keyword>
<feature type="domain" description="Reverse transcriptase" evidence="1">
    <location>
        <begin position="2"/>
        <end position="67"/>
    </location>
</feature>
<evidence type="ECO:0000313" key="3">
    <source>
        <dbReference type="Proteomes" id="UP000236161"/>
    </source>
</evidence>
<dbReference type="OrthoDB" id="779804at2759"/>
<dbReference type="SUPFAM" id="SSF56672">
    <property type="entry name" value="DNA/RNA polymerases"/>
    <property type="match status" value="1"/>
</dbReference>
<dbReference type="InterPro" id="IPR000477">
    <property type="entry name" value="RT_dom"/>
</dbReference>
<organism evidence="2 3">
    <name type="scientific">Apostasia shenzhenica</name>
    <dbReference type="NCBI Taxonomy" id="1088818"/>
    <lineage>
        <taxon>Eukaryota</taxon>
        <taxon>Viridiplantae</taxon>
        <taxon>Streptophyta</taxon>
        <taxon>Embryophyta</taxon>
        <taxon>Tracheophyta</taxon>
        <taxon>Spermatophyta</taxon>
        <taxon>Magnoliopsida</taxon>
        <taxon>Liliopsida</taxon>
        <taxon>Asparagales</taxon>
        <taxon>Orchidaceae</taxon>
        <taxon>Apostasioideae</taxon>
        <taxon>Apostasia</taxon>
    </lineage>
</organism>
<protein>
    <submittedName>
        <fullName evidence="2">RNA-directed DNA polymerase like</fullName>
    </submittedName>
</protein>
<accession>A0A2I0AT35</accession>
<keyword evidence="3" id="KW-1185">Reference proteome</keyword>
<evidence type="ECO:0000313" key="2">
    <source>
        <dbReference type="EMBL" id="PKA58710.1"/>
    </source>
</evidence>
<dbReference type="Pfam" id="PF00078">
    <property type="entry name" value="RVT_1"/>
    <property type="match status" value="1"/>
</dbReference>
<sequence>MVKKANGKWRMCIDFRALNQACPKDTYPLPRIDMMVDRTSGYDVMSFFDAFSGYHQIRMAKEDQKKLPSSLTLALIVTMLCPSVSKMPAPPISA</sequence>
<evidence type="ECO:0000259" key="1">
    <source>
        <dbReference type="Pfam" id="PF00078"/>
    </source>
</evidence>
<proteinExistence type="predicted"/>
<dbReference type="PANTHER" id="PTHR24559:SF444">
    <property type="entry name" value="REVERSE TRANSCRIPTASE DOMAIN-CONTAINING PROTEIN"/>
    <property type="match status" value="1"/>
</dbReference>
<dbReference type="InterPro" id="IPR053134">
    <property type="entry name" value="RNA-dir_DNA_polymerase"/>
</dbReference>
<dbReference type="CDD" id="cd01647">
    <property type="entry name" value="RT_LTR"/>
    <property type="match status" value="1"/>
</dbReference>
<dbReference type="EMBL" id="KZ451950">
    <property type="protein sequence ID" value="PKA58710.1"/>
    <property type="molecule type" value="Genomic_DNA"/>
</dbReference>
<dbReference type="Gene3D" id="3.30.70.270">
    <property type="match status" value="1"/>
</dbReference>
<keyword evidence="2" id="KW-0695">RNA-directed DNA polymerase</keyword>
<dbReference type="GO" id="GO:0003964">
    <property type="term" value="F:RNA-directed DNA polymerase activity"/>
    <property type="evidence" value="ECO:0007669"/>
    <property type="project" value="UniProtKB-KW"/>
</dbReference>
<dbReference type="PANTHER" id="PTHR24559">
    <property type="entry name" value="TRANSPOSON TY3-I GAG-POL POLYPROTEIN"/>
    <property type="match status" value="1"/>
</dbReference>
<name>A0A2I0AT35_9ASPA</name>
<dbReference type="Gene3D" id="3.10.10.10">
    <property type="entry name" value="HIV Type 1 Reverse Transcriptase, subunit A, domain 1"/>
    <property type="match status" value="1"/>
</dbReference>
<reference evidence="2 3" key="1">
    <citation type="journal article" date="2017" name="Nature">
        <title>The Apostasia genome and the evolution of orchids.</title>
        <authorList>
            <person name="Zhang G.Q."/>
            <person name="Liu K.W."/>
            <person name="Li Z."/>
            <person name="Lohaus R."/>
            <person name="Hsiao Y.Y."/>
            <person name="Niu S.C."/>
            <person name="Wang J.Y."/>
            <person name="Lin Y.C."/>
            <person name="Xu Q."/>
            <person name="Chen L.J."/>
            <person name="Yoshida K."/>
            <person name="Fujiwara S."/>
            <person name="Wang Z.W."/>
            <person name="Zhang Y.Q."/>
            <person name="Mitsuda N."/>
            <person name="Wang M."/>
            <person name="Liu G.H."/>
            <person name="Pecoraro L."/>
            <person name="Huang H.X."/>
            <person name="Xiao X.J."/>
            <person name="Lin M."/>
            <person name="Wu X.Y."/>
            <person name="Wu W.L."/>
            <person name="Chen Y.Y."/>
            <person name="Chang S.B."/>
            <person name="Sakamoto S."/>
            <person name="Ohme-Takagi M."/>
            <person name="Yagi M."/>
            <person name="Zeng S.J."/>
            <person name="Shen C.Y."/>
            <person name="Yeh C.M."/>
            <person name="Luo Y.B."/>
            <person name="Tsai W.C."/>
            <person name="Van de Peer Y."/>
            <person name="Liu Z.J."/>
        </authorList>
    </citation>
    <scope>NUCLEOTIDE SEQUENCE [LARGE SCALE GENOMIC DNA]</scope>
    <source>
        <strain evidence="3">cv. Shenzhen</strain>
        <tissue evidence="2">Stem</tissue>
    </source>
</reference>
<dbReference type="Proteomes" id="UP000236161">
    <property type="component" value="Unassembled WGS sequence"/>
</dbReference>